<name>A0AAW9JY80_CARML</name>
<gene>
    <name evidence="1" type="ORF">RAK27_18215</name>
</gene>
<sequence length="452" mass="53624">MREASWFIENKLTPPKAFFDWCFSQIHTFKWSNKEKTILASDRKNCSVVEKRLTTRTRLTFFDKFHSFAIVLVTSKRIEIQSYAFWSSVEDGVQTIEYRLSNFEQFANDKHIKVTEQNDRFFYGLMSNYGGMSGAYTGTKFYSNNWKERVENLSELRFLKFSTLSRYDIENCYKHKKEIEFLQGIKANVLADEVMYPTYKYTRHSCHKSVDMRTINEKWLKKNKKFFKNSNKSFLEFELEQRFKERRGKAVPGIEKYLDYRDVKKIPKGIGMIRFQNWMIKNDVNFSYYLDYLALLKDLNMELNSEKLIIPKDLVKAHDNAVNLLNLLKIEVEEKEYDRRLEVISKYETEIDDYAFVVPKKLNDLIIEGRELQHCVGASSYIENHKFGRTTIVFVRDKKAIEEPLYTLELSNGRIVQLEGKENKVEIPESAKIATEKWLKWTKTLPKKKAIA</sequence>
<dbReference type="Proteomes" id="UP001290462">
    <property type="component" value="Unassembled WGS sequence"/>
</dbReference>
<reference evidence="1" key="1">
    <citation type="submission" date="2023-08" db="EMBL/GenBank/DDBJ databases">
        <title>Genomic characterization of piscicolin 126 produced by Carnobacterium maltaromaticum CM22 strain isolated from salmon (Salmo salar).</title>
        <authorList>
            <person name="Gonzalez-Gragera E."/>
            <person name="Garcia-Lopez J.D."/>
            <person name="Teso-Perez C."/>
            <person name="Gimenez-Hernandez I."/>
            <person name="Peralta-Sanchez J.M."/>
            <person name="Valdivia E."/>
            <person name="Montalban-Lopez M."/>
            <person name="Martin-Platero A.M."/>
            <person name="Banos A."/>
            <person name="Martinez-Bueno M."/>
        </authorList>
    </citation>
    <scope>NUCLEOTIDE SEQUENCE</scope>
    <source>
        <strain evidence="1">CM22</strain>
    </source>
</reference>
<organism evidence="1 2">
    <name type="scientific">Carnobacterium maltaromaticum</name>
    <name type="common">Carnobacterium piscicola</name>
    <dbReference type="NCBI Taxonomy" id="2751"/>
    <lineage>
        <taxon>Bacteria</taxon>
        <taxon>Bacillati</taxon>
        <taxon>Bacillota</taxon>
        <taxon>Bacilli</taxon>
        <taxon>Lactobacillales</taxon>
        <taxon>Carnobacteriaceae</taxon>
        <taxon>Carnobacterium</taxon>
    </lineage>
</organism>
<dbReference type="InterPro" id="IPR025586">
    <property type="entry name" value="PcfJ"/>
</dbReference>
<proteinExistence type="predicted"/>
<accession>A0AAW9JY80</accession>
<evidence type="ECO:0000313" key="1">
    <source>
        <dbReference type="EMBL" id="MDZ5760578.1"/>
    </source>
</evidence>
<protein>
    <submittedName>
        <fullName evidence="1">PcfJ domain-containing protein</fullName>
    </submittedName>
</protein>
<dbReference type="Pfam" id="PF14284">
    <property type="entry name" value="PcfJ"/>
    <property type="match status" value="1"/>
</dbReference>
<comment type="caution">
    <text evidence="1">The sequence shown here is derived from an EMBL/GenBank/DDBJ whole genome shotgun (WGS) entry which is preliminary data.</text>
</comment>
<evidence type="ECO:0000313" key="2">
    <source>
        <dbReference type="Proteomes" id="UP001290462"/>
    </source>
</evidence>
<dbReference type="EMBL" id="JAVBVO010000024">
    <property type="protein sequence ID" value="MDZ5760578.1"/>
    <property type="molecule type" value="Genomic_DNA"/>
</dbReference>
<dbReference type="AlphaFoldDB" id="A0AAW9JY80"/>